<evidence type="ECO:0000313" key="2">
    <source>
        <dbReference type="Proteomes" id="UP000276215"/>
    </source>
</evidence>
<dbReference type="EMBL" id="ML120504">
    <property type="protein sequence ID" value="RPA91134.1"/>
    <property type="molecule type" value="Genomic_DNA"/>
</dbReference>
<evidence type="ECO:0000313" key="1">
    <source>
        <dbReference type="EMBL" id="RPA91134.1"/>
    </source>
</evidence>
<sequence length="87" mass="9985">MHLSQVTIGRPCYMESLLPPTVLIGYSKESYLSISFLHPRGLPPLTNTTPSLLYKYLKFRYPRLELYCSLPVFLENKILPVSVKVVL</sequence>
<accession>A0A3N4JBD6</accession>
<keyword evidence="2" id="KW-1185">Reference proteome</keyword>
<dbReference type="AlphaFoldDB" id="A0A3N4JBD6"/>
<proteinExistence type="predicted"/>
<organism evidence="1 2">
    <name type="scientific">Choiromyces venosus 120613-1</name>
    <dbReference type="NCBI Taxonomy" id="1336337"/>
    <lineage>
        <taxon>Eukaryota</taxon>
        <taxon>Fungi</taxon>
        <taxon>Dikarya</taxon>
        <taxon>Ascomycota</taxon>
        <taxon>Pezizomycotina</taxon>
        <taxon>Pezizomycetes</taxon>
        <taxon>Pezizales</taxon>
        <taxon>Tuberaceae</taxon>
        <taxon>Choiromyces</taxon>
    </lineage>
</organism>
<protein>
    <submittedName>
        <fullName evidence="1">Uncharacterized protein</fullName>
    </submittedName>
</protein>
<name>A0A3N4JBD6_9PEZI</name>
<reference evidence="1 2" key="1">
    <citation type="journal article" date="2018" name="Nat. Ecol. Evol.">
        <title>Pezizomycetes genomes reveal the molecular basis of ectomycorrhizal truffle lifestyle.</title>
        <authorList>
            <person name="Murat C."/>
            <person name="Payen T."/>
            <person name="Noel B."/>
            <person name="Kuo A."/>
            <person name="Morin E."/>
            <person name="Chen J."/>
            <person name="Kohler A."/>
            <person name="Krizsan K."/>
            <person name="Balestrini R."/>
            <person name="Da Silva C."/>
            <person name="Montanini B."/>
            <person name="Hainaut M."/>
            <person name="Levati E."/>
            <person name="Barry K.W."/>
            <person name="Belfiori B."/>
            <person name="Cichocki N."/>
            <person name="Clum A."/>
            <person name="Dockter R.B."/>
            <person name="Fauchery L."/>
            <person name="Guy J."/>
            <person name="Iotti M."/>
            <person name="Le Tacon F."/>
            <person name="Lindquist E.A."/>
            <person name="Lipzen A."/>
            <person name="Malagnac F."/>
            <person name="Mello A."/>
            <person name="Molinier V."/>
            <person name="Miyauchi S."/>
            <person name="Poulain J."/>
            <person name="Riccioni C."/>
            <person name="Rubini A."/>
            <person name="Sitrit Y."/>
            <person name="Splivallo R."/>
            <person name="Traeger S."/>
            <person name="Wang M."/>
            <person name="Zifcakova L."/>
            <person name="Wipf D."/>
            <person name="Zambonelli A."/>
            <person name="Paolocci F."/>
            <person name="Nowrousian M."/>
            <person name="Ottonello S."/>
            <person name="Baldrian P."/>
            <person name="Spatafora J.W."/>
            <person name="Henrissat B."/>
            <person name="Nagy L.G."/>
            <person name="Aury J.M."/>
            <person name="Wincker P."/>
            <person name="Grigoriev I.V."/>
            <person name="Bonfante P."/>
            <person name="Martin F.M."/>
        </authorList>
    </citation>
    <scope>NUCLEOTIDE SEQUENCE [LARGE SCALE GENOMIC DNA]</scope>
    <source>
        <strain evidence="1 2">120613-1</strain>
    </source>
</reference>
<gene>
    <name evidence="1" type="ORF">L873DRAFT_348068</name>
</gene>
<dbReference type="Proteomes" id="UP000276215">
    <property type="component" value="Unassembled WGS sequence"/>
</dbReference>